<evidence type="ECO:0000313" key="8">
    <source>
        <dbReference type="EMBL" id="HAB3866497.1"/>
    </source>
</evidence>
<comment type="caution">
    <text evidence="5">The sequence shown here is derived from an EMBL/GenBank/DDBJ whole genome shotgun (WGS) entry which is preliminary data.</text>
</comment>
<reference evidence="1" key="2">
    <citation type="submission" date="2019-10" db="EMBL/GenBank/DDBJ databases">
        <authorList>
            <person name="Ashton P.M."/>
            <person name="Dallman T."/>
            <person name="Nair S."/>
            <person name="De Pinna E."/>
            <person name="Peters T."/>
            <person name="Grant K."/>
        </authorList>
    </citation>
    <scope>NUCLEOTIDE SEQUENCE</scope>
    <source>
        <strain evidence="1">817361</strain>
    </source>
</reference>
<dbReference type="EMBL" id="AALTDJ010000032">
    <property type="protein sequence ID" value="EDD1176035.1"/>
    <property type="molecule type" value="Genomic_DNA"/>
</dbReference>
<evidence type="ECO:0000313" key="15">
    <source>
        <dbReference type="EMBL" id="HAB5430519.1"/>
    </source>
</evidence>
<organism evidence="5">
    <name type="scientific">Salmonella enterica I</name>
    <dbReference type="NCBI Taxonomy" id="59201"/>
    <lineage>
        <taxon>Bacteria</taxon>
        <taxon>Pseudomonadati</taxon>
        <taxon>Pseudomonadota</taxon>
        <taxon>Gammaproteobacteria</taxon>
        <taxon>Enterobacterales</taxon>
        <taxon>Enterobacteriaceae</taxon>
        <taxon>Salmonella</taxon>
    </lineage>
</organism>
<dbReference type="EMBL" id="DAAFQC010000020">
    <property type="protein sequence ID" value="HAB1049165.1"/>
    <property type="molecule type" value="Genomic_DNA"/>
</dbReference>
<dbReference type="EMBL" id="DAAGOD010000020">
    <property type="protein sequence ID" value="HAB3866497.1"/>
    <property type="molecule type" value="Genomic_DNA"/>
</dbReference>
<evidence type="ECO:0000313" key="13">
    <source>
        <dbReference type="EMBL" id="HAB5117114.1"/>
    </source>
</evidence>
<dbReference type="EMBL" id="DAAGBF010000018">
    <property type="protein sequence ID" value="HAB2340532.1"/>
    <property type="molecule type" value="Genomic_DNA"/>
</dbReference>
<dbReference type="EMBL" id="DAAGYV010000057">
    <property type="protein sequence ID" value="HAB5117114.1"/>
    <property type="molecule type" value="Genomic_DNA"/>
</dbReference>
<dbReference type="EMBL" id="DAAFPU010000054">
    <property type="protein sequence ID" value="HAB0990848.1"/>
    <property type="molecule type" value="Genomic_DNA"/>
</dbReference>
<reference evidence="5" key="3">
    <citation type="submission" date="2019-10" db="EMBL/GenBank/DDBJ databases">
        <authorList>
            <consortium name="NCBI Pathogen Detection Project"/>
        </authorList>
    </citation>
    <scope>NUCLEOTIDE SEQUENCE</scope>
    <source>
        <strain evidence="5">Salmonella enterica</strain>
    </source>
</reference>
<evidence type="ECO:0000313" key="14">
    <source>
        <dbReference type="EMBL" id="HAB5167149.1"/>
    </source>
</evidence>
<dbReference type="EMBL" id="DAAHFY010000018">
    <property type="protein sequence ID" value="HAB5955740.1"/>
    <property type="molecule type" value="Genomic_DNA"/>
</dbReference>
<evidence type="ECO:0000313" key="4">
    <source>
        <dbReference type="EMBL" id="HAB1907171.1"/>
    </source>
</evidence>
<dbReference type="EMBL" id="DAAGOH010000018">
    <property type="protein sequence ID" value="HAB3889023.1"/>
    <property type="molecule type" value="Genomic_DNA"/>
</dbReference>
<dbReference type="EMBL" id="DAAHEC010000022">
    <property type="protein sequence ID" value="HAB5740440.1"/>
    <property type="molecule type" value="Genomic_DNA"/>
</dbReference>
<dbReference type="EMBL" id="DAAHIP010000024">
    <property type="protein sequence ID" value="HAB6274354.1"/>
    <property type="molecule type" value="Genomic_DNA"/>
</dbReference>
<dbReference type="EMBL" id="DAAGPD010000023">
    <property type="protein sequence ID" value="HAB3984229.1"/>
    <property type="molecule type" value="Genomic_DNA"/>
</dbReference>
<sequence>MNGKIYKHVSERLYADIDNERVADIDIVGLTQSDEVKDFFGNSVIIHEGDYVYLYTDSIEGGELSYIFSEGYVIPNPYEFKPYKWCCKLAGDEPYFEYLDEYNKRFDV</sequence>
<evidence type="ECO:0000313" key="7">
    <source>
        <dbReference type="EMBL" id="HAB3848637.1"/>
    </source>
</evidence>
<dbReference type="EMBL" id="DAAGOY010000025">
    <property type="protein sequence ID" value="HAB3961978.1"/>
    <property type="molecule type" value="Genomic_DNA"/>
</dbReference>
<name>A0A3T5MXJ1_SALET</name>
<evidence type="ECO:0000313" key="10">
    <source>
        <dbReference type="EMBL" id="HAB3889023.1"/>
    </source>
</evidence>
<dbReference type="EMBL" id="DAAHBM010000018">
    <property type="protein sequence ID" value="HAB5430519.1"/>
    <property type="molecule type" value="Genomic_DNA"/>
</dbReference>
<dbReference type="RefSeq" id="WP_039591247.1">
    <property type="nucleotide sequence ID" value="NZ_CP020492.1"/>
</dbReference>
<dbReference type="EMBL" id="DAAGOG010000030">
    <property type="protein sequence ID" value="HAB3879535.1"/>
    <property type="molecule type" value="Genomic_DNA"/>
</dbReference>
<evidence type="ECO:0000313" key="19">
    <source>
        <dbReference type="EMBL" id="HAB6274354.1"/>
    </source>
</evidence>
<evidence type="ECO:0000313" key="11">
    <source>
        <dbReference type="EMBL" id="HAB3961978.1"/>
    </source>
</evidence>
<dbReference type="AlphaFoldDB" id="A0A3T5MXJ1"/>
<protein>
    <submittedName>
        <fullName evidence="5">Uncharacterized protein</fullName>
    </submittedName>
</protein>
<gene>
    <name evidence="1" type="ORF">GAW88_22280</name>
    <name evidence="2" type="ORF">GB000_17885</name>
    <name evidence="4" type="ORF">GB058_20605</name>
    <name evidence="16" type="ORF">GB140_18720</name>
    <name evidence="15" type="ORF">GB225_21025</name>
    <name evidence="14" type="ORF">GB248_15905</name>
    <name evidence="6" type="ORF">GB336_20560</name>
    <name evidence="11" type="ORF">GB387_22010</name>
    <name evidence="8" type="ORF">GB443_19910</name>
    <name evidence="13" type="ORF">GB530_19200</name>
    <name evidence="7" type="ORF">GBV38_20340</name>
    <name evidence="18" type="ORF">GBV52_21415</name>
    <name evidence="5" type="ORF">GBV65_20330</name>
    <name evidence="9" type="ORF">GBV69_17590</name>
    <name evidence="10" type="ORF">GBW17_19620</name>
    <name evidence="3" type="ORF">GBW39_20590</name>
    <name evidence="17" type="ORF">GBW51_21685</name>
    <name evidence="19" type="ORF">GBX03_21445</name>
    <name evidence="12" type="ORF">GBY31_20500</name>
</gene>
<reference evidence="5" key="1">
    <citation type="journal article" date="2018" name="Genome Biol.">
        <title>SKESA: strategic k-mer extension for scrupulous assemblies.</title>
        <authorList>
            <person name="Souvorov A."/>
            <person name="Agarwala R."/>
            <person name="Lipman D.J."/>
        </authorList>
    </citation>
    <scope>NUCLEOTIDE SEQUENCE</scope>
    <source>
        <strain evidence="5">Salmonella enterica</strain>
    </source>
</reference>
<dbReference type="EMBL" id="DAAGAV010000027">
    <property type="protein sequence ID" value="HAB2309360.1"/>
    <property type="molecule type" value="Genomic_DNA"/>
</dbReference>
<evidence type="ECO:0000313" key="5">
    <source>
        <dbReference type="EMBL" id="HAB2309360.1"/>
    </source>
</evidence>
<accession>A0A3T5MXJ1</accession>
<evidence type="ECO:0000313" key="2">
    <source>
        <dbReference type="EMBL" id="HAB0990848.1"/>
    </source>
</evidence>
<evidence type="ECO:0000313" key="18">
    <source>
        <dbReference type="EMBL" id="HAB5955740.1"/>
    </source>
</evidence>
<evidence type="ECO:0000313" key="6">
    <source>
        <dbReference type="EMBL" id="HAB2340532.1"/>
    </source>
</evidence>
<dbReference type="EMBL" id="DAAHBR010000046">
    <property type="protein sequence ID" value="HAB5592506.1"/>
    <property type="molecule type" value="Genomic_DNA"/>
</dbReference>
<evidence type="ECO:0000313" key="12">
    <source>
        <dbReference type="EMBL" id="HAB3984229.1"/>
    </source>
</evidence>
<evidence type="ECO:0000313" key="17">
    <source>
        <dbReference type="EMBL" id="HAB5740440.1"/>
    </source>
</evidence>
<proteinExistence type="predicted"/>
<evidence type="ECO:0000313" key="9">
    <source>
        <dbReference type="EMBL" id="HAB3879535.1"/>
    </source>
</evidence>
<evidence type="ECO:0000313" key="3">
    <source>
        <dbReference type="EMBL" id="HAB1049165.1"/>
    </source>
</evidence>
<evidence type="ECO:0000313" key="16">
    <source>
        <dbReference type="EMBL" id="HAB5592506.1"/>
    </source>
</evidence>
<evidence type="ECO:0000313" key="1">
    <source>
        <dbReference type="EMBL" id="EDD1176035.1"/>
    </source>
</evidence>
<dbReference type="EMBL" id="DAAFXL010000043">
    <property type="protein sequence ID" value="HAB1907171.1"/>
    <property type="molecule type" value="Genomic_DNA"/>
</dbReference>
<dbReference type="EMBL" id="DAAGOA010000018">
    <property type="protein sequence ID" value="HAB3848637.1"/>
    <property type="molecule type" value="Genomic_DNA"/>
</dbReference>
<dbReference type="EMBL" id="DAAGZG010000019">
    <property type="protein sequence ID" value="HAB5167149.1"/>
    <property type="molecule type" value="Genomic_DNA"/>
</dbReference>